<evidence type="ECO:0000313" key="3">
    <source>
        <dbReference type="Proteomes" id="UP000823123"/>
    </source>
</evidence>
<name>A0ABS1C7M9_9FIRM</name>
<evidence type="ECO:0000313" key="2">
    <source>
        <dbReference type="EMBL" id="MBK1468096.1"/>
    </source>
</evidence>
<dbReference type="Proteomes" id="UP000823123">
    <property type="component" value="Unassembled WGS sequence"/>
</dbReference>
<protein>
    <recommendedName>
        <fullName evidence="1">RiboL-PSP-HEPN domain-containing protein</fullName>
    </recommendedName>
</protein>
<dbReference type="Pfam" id="PF18735">
    <property type="entry name" value="HEPN_RiboL-PSP"/>
    <property type="match status" value="1"/>
</dbReference>
<organism evidence="2 3">
    <name type="scientific">Parvimonas parva</name>
    <dbReference type="NCBI Taxonomy" id="2769485"/>
    <lineage>
        <taxon>Bacteria</taxon>
        <taxon>Bacillati</taxon>
        <taxon>Bacillota</taxon>
        <taxon>Tissierellia</taxon>
        <taxon>Tissierellales</taxon>
        <taxon>Peptoniphilaceae</taxon>
        <taxon>Parvimonas</taxon>
    </lineage>
</organism>
<sequence>MKIKDLTSLEEKIDDELAWRKKELTSIKVDVESSKTKEKSEQSRAIRTGIAMLYAHWEGAVKSIAEYYLVYVAGLNLKYGELKNNFLAITMKHSLVEFEDTKKASIHNKLIDEIYAKKEECSRIPCKNIIKTDSNLKMDIFKEITATIGIDYDPYMLKKMLVDQRLLGNRNKIAHGERLEMLDGISNANDYIDLHETIVELINNFAQNIKEAARNEEYRI</sequence>
<gene>
    <name evidence="2" type="ORF">IBJ83_02035</name>
</gene>
<proteinExistence type="predicted"/>
<dbReference type="RefSeq" id="WP_201275140.1">
    <property type="nucleotide sequence ID" value="NZ_JACVDA010000004.1"/>
</dbReference>
<dbReference type="EMBL" id="JACVDA010000004">
    <property type="protein sequence ID" value="MBK1468096.1"/>
    <property type="molecule type" value="Genomic_DNA"/>
</dbReference>
<feature type="domain" description="RiboL-PSP-HEPN" evidence="1">
    <location>
        <begin position="15"/>
        <end position="210"/>
    </location>
</feature>
<keyword evidence="3" id="KW-1185">Reference proteome</keyword>
<evidence type="ECO:0000259" key="1">
    <source>
        <dbReference type="Pfam" id="PF18735"/>
    </source>
</evidence>
<accession>A0ABS1C7M9</accession>
<comment type="caution">
    <text evidence="2">The sequence shown here is derived from an EMBL/GenBank/DDBJ whole genome shotgun (WGS) entry which is preliminary data.</text>
</comment>
<dbReference type="InterPro" id="IPR041519">
    <property type="entry name" value="HEPN_RiboL-PSP"/>
</dbReference>
<reference evidence="2 3" key="1">
    <citation type="submission" date="2020-09" db="EMBL/GenBank/DDBJ databases">
        <title>Parvimonas S3374 sp. nov.</title>
        <authorList>
            <person name="Buhl M."/>
        </authorList>
    </citation>
    <scope>NUCLEOTIDE SEQUENCE [LARGE SCALE GENOMIC DNA]</scope>
    <source>
        <strain evidence="2 3">S3374</strain>
    </source>
</reference>